<evidence type="ECO:0000313" key="5">
    <source>
        <dbReference type="EMBL" id="CAD1817438.1"/>
    </source>
</evidence>
<feature type="region of interest" description="Disordered" evidence="2">
    <location>
        <begin position="150"/>
        <end position="217"/>
    </location>
</feature>
<evidence type="ECO:0000256" key="3">
    <source>
        <dbReference type="SAM" id="SignalP"/>
    </source>
</evidence>
<feature type="domain" description="Plastocyanin-like" evidence="4">
    <location>
        <begin position="305"/>
        <end position="422"/>
    </location>
</feature>
<proteinExistence type="inferred from homology"/>
<dbReference type="InterPro" id="IPR008972">
    <property type="entry name" value="Cupredoxin"/>
</dbReference>
<dbReference type="AlphaFoldDB" id="A0A6V7NFX9"/>
<dbReference type="GO" id="GO:0005507">
    <property type="term" value="F:copper ion binding"/>
    <property type="evidence" value="ECO:0007669"/>
    <property type="project" value="InterPro"/>
</dbReference>
<evidence type="ECO:0000256" key="1">
    <source>
        <dbReference type="ARBA" id="ARBA00010609"/>
    </source>
</evidence>
<dbReference type="EMBL" id="LR862129">
    <property type="protein sequence ID" value="CAD1817438.1"/>
    <property type="molecule type" value="Genomic_DNA"/>
</dbReference>
<feature type="signal peptide" evidence="3">
    <location>
        <begin position="1"/>
        <end position="21"/>
    </location>
</feature>
<protein>
    <recommendedName>
        <fullName evidence="4">Plastocyanin-like domain-containing protein</fullName>
    </recommendedName>
</protein>
<comment type="similarity">
    <text evidence="1">Belongs to the multicopper oxidase family.</text>
</comment>
<feature type="region of interest" description="Disordered" evidence="2">
    <location>
        <begin position="279"/>
        <end position="313"/>
    </location>
</feature>
<evidence type="ECO:0000256" key="2">
    <source>
        <dbReference type="SAM" id="MobiDB-lite"/>
    </source>
</evidence>
<dbReference type="PANTHER" id="PTHR11709">
    <property type="entry name" value="MULTI-COPPER OXIDASE"/>
    <property type="match status" value="1"/>
</dbReference>
<organism evidence="5">
    <name type="scientific">Ananas comosus var. bracteatus</name>
    <name type="common">red pineapple</name>
    <dbReference type="NCBI Taxonomy" id="296719"/>
    <lineage>
        <taxon>Eukaryota</taxon>
        <taxon>Viridiplantae</taxon>
        <taxon>Streptophyta</taxon>
        <taxon>Embryophyta</taxon>
        <taxon>Tracheophyta</taxon>
        <taxon>Spermatophyta</taxon>
        <taxon>Magnoliopsida</taxon>
        <taxon>Liliopsida</taxon>
        <taxon>Poales</taxon>
        <taxon>Bromeliaceae</taxon>
        <taxon>Bromelioideae</taxon>
        <taxon>Ananas</taxon>
    </lineage>
</organism>
<reference evidence="5" key="1">
    <citation type="submission" date="2020-07" db="EMBL/GenBank/DDBJ databases">
        <authorList>
            <person name="Lin J."/>
        </authorList>
    </citation>
    <scope>NUCLEOTIDE SEQUENCE</scope>
</reference>
<feature type="region of interest" description="Disordered" evidence="2">
    <location>
        <begin position="57"/>
        <end position="83"/>
    </location>
</feature>
<evidence type="ECO:0000259" key="4">
    <source>
        <dbReference type="Pfam" id="PF07731"/>
    </source>
</evidence>
<dbReference type="InterPro" id="IPR011706">
    <property type="entry name" value="Cu-oxidase_C"/>
</dbReference>
<gene>
    <name evidence="5" type="ORF">CB5_LOCUS649</name>
</gene>
<dbReference type="GO" id="GO:0016491">
    <property type="term" value="F:oxidoreductase activity"/>
    <property type="evidence" value="ECO:0007669"/>
    <property type="project" value="InterPro"/>
</dbReference>
<dbReference type="Pfam" id="PF07731">
    <property type="entry name" value="Cu-oxidase_2"/>
    <property type="match status" value="1"/>
</dbReference>
<dbReference type="SUPFAM" id="SSF49503">
    <property type="entry name" value="Cupredoxins"/>
    <property type="match status" value="2"/>
</dbReference>
<dbReference type="Gene3D" id="2.60.40.420">
    <property type="entry name" value="Cupredoxins - blue copper proteins"/>
    <property type="match status" value="2"/>
</dbReference>
<dbReference type="PANTHER" id="PTHR11709:SF27">
    <property type="entry name" value="OS01G0816700 PROTEIN"/>
    <property type="match status" value="1"/>
</dbReference>
<feature type="chain" id="PRO_5027935401" description="Plastocyanin-like domain-containing protein" evidence="3">
    <location>
        <begin position="22"/>
        <end position="468"/>
    </location>
</feature>
<feature type="compositionally biased region" description="Low complexity" evidence="2">
    <location>
        <begin position="57"/>
        <end position="79"/>
    </location>
</feature>
<feature type="compositionally biased region" description="Basic and acidic residues" evidence="2">
    <location>
        <begin position="196"/>
        <end position="206"/>
    </location>
</feature>
<sequence>MARVALLLAVLSVMGLMAVHAEDPYLYFTWNVTYGTISPLGVPQQVILIDGQFPGPTSTAPATTTSSSTSSTTSTNPSSLLERYPAQEELVAGRDAGDQLPDPPRPELHVPLAAQGPDRQLLLLPSLALHKAAGGFGGLRVNSRLLIPVPFDPPPTTSPSSSATGTRRTTTSSAASSTPAAASTAPRASSSTANRHRGDPVRRFEHPAVPGAPRGAGRLGLVAEPVAVLPVEPHRQRGRPNPQGSYHYGSINITRTIKLANSRFPADGKLRFALNGVSHVDRRRRSSSPSTSTPPTRCSSTTSSPMSPHRRRPLTVAPNVLTAEFRTFIEIVFENPEKSIQSYHLDGYSFFPVGMGPGKWTPESRKAYNLLDAVSRHTIQVYPGSWTAIMLTFDNAGMWNLRSEIWERHYLGQQLYISVVSPARSLRDEYNMPDNAFRCGAIVGLPLLRRTFERGAVSNQRALLRRRR</sequence>
<keyword evidence="3" id="KW-0732">Signal</keyword>
<name>A0A6V7NFX9_ANACO</name>
<accession>A0A6V7NFX9</accession>
<feature type="compositionally biased region" description="Low complexity" evidence="2">
    <location>
        <begin position="287"/>
        <end position="307"/>
    </location>
</feature>
<feature type="compositionally biased region" description="Low complexity" evidence="2">
    <location>
        <begin position="158"/>
        <end position="193"/>
    </location>
</feature>
<dbReference type="InterPro" id="IPR045087">
    <property type="entry name" value="Cu-oxidase_fam"/>
</dbReference>